<dbReference type="Gene3D" id="3.40.50.1820">
    <property type="entry name" value="alpha/beta hydrolase"/>
    <property type="match status" value="1"/>
</dbReference>
<dbReference type="Proteomes" id="UP000545386">
    <property type="component" value="Unassembled WGS sequence"/>
</dbReference>
<dbReference type="InterPro" id="IPR050266">
    <property type="entry name" value="AB_hydrolase_sf"/>
</dbReference>
<dbReference type="GO" id="GO:0016020">
    <property type="term" value="C:membrane"/>
    <property type="evidence" value="ECO:0007669"/>
    <property type="project" value="TreeGrafter"/>
</dbReference>
<evidence type="ECO:0000313" key="3">
    <source>
        <dbReference type="Proteomes" id="UP000545386"/>
    </source>
</evidence>
<evidence type="ECO:0000259" key="1">
    <source>
        <dbReference type="Pfam" id="PF12697"/>
    </source>
</evidence>
<dbReference type="Pfam" id="PF12697">
    <property type="entry name" value="Abhydrolase_6"/>
    <property type="match status" value="1"/>
</dbReference>
<dbReference type="GO" id="GO:0016787">
    <property type="term" value="F:hydrolase activity"/>
    <property type="evidence" value="ECO:0007669"/>
    <property type="project" value="UniProtKB-KW"/>
</dbReference>
<dbReference type="AlphaFoldDB" id="A0A842HNV1"/>
<dbReference type="RefSeq" id="WP_185778773.1">
    <property type="nucleotide sequence ID" value="NZ_JACJUU010000002.1"/>
</dbReference>
<proteinExistence type="predicted"/>
<gene>
    <name evidence="2" type="ORF">GTU67_03410</name>
</gene>
<keyword evidence="3" id="KW-1185">Reference proteome</keyword>
<reference evidence="2 3" key="1">
    <citation type="submission" date="2020-08" db="EMBL/GenBank/DDBJ databases">
        <title>Paraeoetvoesia sp. YC-7-48 draft genome sequence.</title>
        <authorList>
            <person name="Yao L."/>
        </authorList>
    </citation>
    <scope>NUCLEOTIDE SEQUENCE [LARGE SCALE GENOMIC DNA]</scope>
    <source>
        <strain evidence="3">YC-7-48</strain>
    </source>
</reference>
<dbReference type="SUPFAM" id="SSF53474">
    <property type="entry name" value="alpha/beta-Hydrolases"/>
    <property type="match status" value="1"/>
</dbReference>
<organism evidence="2 3">
    <name type="scientific">Pusillimonas minor</name>
    <dbReference type="NCBI Taxonomy" id="2697024"/>
    <lineage>
        <taxon>Bacteria</taxon>
        <taxon>Pseudomonadati</taxon>
        <taxon>Pseudomonadota</taxon>
        <taxon>Betaproteobacteria</taxon>
        <taxon>Burkholderiales</taxon>
        <taxon>Alcaligenaceae</taxon>
        <taxon>Pusillimonas</taxon>
    </lineage>
</organism>
<feature type="domain" description="AB hydrolase-1" evidence="1">
    <location>
        <begin position="17"/>
        <end position="249"/>
    </location>
</feature>
<dbReference type="PRINTS" id="PR00111">
    <property type="entry name" value="ABHYDROLASE"/>
</dbReference>
<accession>A0A842HNV1</accession>
<comment type="caution">
    <text evidence="2">The sequence shown here is derived from an EMBL/GenBank/DDBJ whole genome shotgun (WGS) entry which is preliminary data.</text>
</comment>
<keyword evidence="2" id="KW-0378">Hydrolase</keyword>
<dbReference type="InterPro" id="IPR029058">
    <property type="entry name" value="AB_hydrolase_fold"/>
</dbReference>
<dbReference type="PANTHER" id="PTHR43798">
    <property type="entry name" value="MONOACYLGLYCEROL LIPASE"/>
    <property type="match status" value="1"/>
</dbReference>
<protein>
    <submittedName>
        <fullName evidence="2">Alpha/beta fold hydrolase</fullName>
    </submittedName>
</protein>
<dbReference type="PANTHER" id="PTHR43798:SF33">
    <property type="entry name" value="HYDROLASE, PUTATIVE (AFU_ORTHOLOGUE AFUA_2G14860)-RELATED"/>
    <property type="match status" value="1"/>
</dbReference>
<evidence type="ECO:0000313" key="2">
    <source>
        <dbReference type="EMBL" id="MBC2768960.1"/>
    </source>
</evidence>
<sequence>MNTTPSWLAAGHGNTPLVLLHGMGSTAEVWLPQLNHFGRQRHTIAWTAPGYGPSPALPAMGWHELANALAQMLDTLRIPKAVVLGHSIGGMVAQAFYHQHPQRVAGLILSATSAGFGSTDPQWKEDFLRQRTEPMARYDSFAQAAPDMLAGFMGPGISTQMRELAEISAANIEKSRYIDYMRLLVTFDHKDRLPHIAVPTLLLAGELDTQAPPKGMQRMADAIPGARLETLPGTKHMANLENPAQFNQAIEAFLAQFA</sequence>
<dbReference type="InterPro" id="IPR000073">
    <property type="entry name" value="AB_hydrolase_1"/>
</dbReference>
<dbReference type="EMBL" id="JACJUU010000002">
    <property type="protein sequence ID" value="MBC2768960.1"/>
    <property type="molecule type" value="Genomic_DNA"/>
</dbReference>
<name>A0A842HNV1_9BURK</name>